<protein>
    <submittedName>
        <fullName evidence="3">Uncharacterized protein</fullName>
    </submittedName>
</protein>
<evidence type="ECO:0000313" key="4">
    <source>
        <dbReference type="Proteomes" id="UP000019024"/>
    </source>
</evidence>
<gene>
    <name evidence="3" type="ORF">HALLA_20680</name>
</gene>
<dbReference type="KEGG" id="hlr:HALLA_20680"/>
<dbReference type="RefSeq" id="WP_049955124.1">
    <property type="nucleotide sequence ID" value="NZ_CP007059.1"/>
</dbReference>
<name>W0JUS2_9EURY</name>
<sequence length="107" mass="11777">MGHTYRTEPDPPEEPTECSSRDAVETTEAFYDGIWVAVSSMFGVLFLVLVMIQMTRMIPDAAAYGDPTATTWITLFVAALLLLGVIGWGLKKRPHVVGRTDTRGTTE</sequence>
<dbReference type="EMBL" id="CP007059">
    <property type="protein sequence ID" value="AHG02321.1"/>
    <property type="molecule type" value="Genomic_DNA"/>
</dbReference>
<evidence type="ECO:0000256" key="1">
    <source>
        <dbReference type="SAM" id="MobiDB-lite"/>
    </source>
</evidence>
<keyword evidence="3" id="KW-0614">Plasmid</keyword>
<feature type="transmembrane region" description="Helical" evidence="2">
    <location>
        <begin position="29"/>
        <end position="52"/>
    </location>
</feature>
<accession>W0JUS2</accession>
<dbReference type="eggNOG" id="ENOG502N5K9">
    <property type="taxonomic scope" value="Archaea"/>
</dbReference>
<dbReference type="HOGENOM" id="CLU_2353288_0_0_2"/>
<geneLocation type="plasmid" evidence="4">
    <name>3</name>
</geneLocation>
<dbReference type="GeneID" id="25147652"/>
<proteinExistence type="predicted"/>
<evidence type="ECO:0000256" key="2">
    <source>
        <dbReference type="SAM" id="Phobius"/>
    </source>
</evidence>
<evidence type="ECO:0000313" key="3">
    <source>
        <dbReference type="EMBL" id="AHG02321.1"/>
    </source>
</evidence>
<feature type="region of interest" description="Disordered" evidence="1">
    <location>
        <begin position="1"/>
        <end position="22"/>
    </location>
</feature>
<keyword evidence="2" id="KW-0812">Transmembrane</keyword>
<dbReference type="AlphaFoldDB" id="W0JUS2"/>
<reference evidence="3 4" key="1">
    <citation type="submission" date="2014-01" db="EMBL/GenBank/DDBJ databases">
        <authorList>
            <consortium name="DOE Joint Genome Institute"/>
            <person name="Anderson I."/>
            <person name="Huntemann M."/>
            <person name="Han J."/>
            <person name="Chen A."/>
            <person name="Kyrpides N."/>
            <person name="Mavromatis K."/>
            <person name="Markowitz V."/>
            <person name="Palaniappan K."/>
            <person name="Ivanova N."/>
            <person name="Schaumberg A."/>
            <person name="Pati A."/>
            <person name="Liolios K."/>
            <person name="Nordberg H.P."/>
            <person name="Cantor M.N."/>
            <person name="Hua S.X."/>
            <person name="Woyke T."/>
        </authorList>
    </citation>
    <scope>NUCLEOTIDE SEQUENCE [LARGE SCALE GENOMIC DNA]</scope>
    <source>
        <strain evidence="3 4">XH-48</strain>
        <plasmid evidence="4">3</plasmid>
    </source>
</reference>
<dbReference type="Proteomes" id="UP000019024">
    <property type="component" value="Plasmid unnamed4"/>
</dbReference>
<dbReference type="OrthoDB" id="170247at2157"/>
<keyword evidence="2" id="KW-0472">Membrane</keyword>
<organism evidence="3 4">
    <name type="scientific">Halostagnicola larsenii XH-48</name>
    <dbReference type="NCBI Taxonomy" id="797299"/>
    <lineage>
        <taxon>Archaea</taxon>
        <taxon>Methanobacteriati</taxon>
        <taxon>Methanobacteriota</taxon>
        <taxon>Stenosarchaea group</taxon>
        <taxon>Halobacteria</taxon>
        <taxon>Halobacteriales</taxon>
        <taxon>Natrialbaceae</taxon>
        <taxon>Halostagnicola</taxon>
    </lineage>
</organism>
<feature type="transmembrane region" description="Helical" evidence="2">
    <location>
        <begin position="72"/>
        <end position="90"/>
    </location>
</feature>
<keyword evidence="4" id="KW-1185">Reference proteome</keyword>
<keyword evidence="2" id="KW-1133">Transmembrane helix</keyword>